<dbReference type="PANTHER" id="PTHR33121">
    <property type="entry name" value="CYCLIC DI-GMP PHOSPHODIESTERASE PDEF"/>
    <property type="match status" value="1"/>
</dbReference>
<dbReference type="PANTHER" id="PTHR33121:SF70">
    <property type="entry name" value="SIGNALING PROTEIN YKOW"/>
    <property type="match status" value="1"/>
</dbReference>
<dbReference type="Proteomes" id="UP001223712">
    <property type="component" value="Unassembled WGS sequence"/>
</dbReference>
<dbReference type="RefSeq" id="WP_261837390.1">
    <property type="nucleotide sequence ID" value="NZ_AP025458.1"/>
</dbReference>
<evidence type="ECO:0000313" key="3">
    <source>
        <dbReference type="Proteomes" id="UP001223712"/>
    </source>
</evidence>
<reference evidence="3" key="1">
    <citation type="journal article" date="2019" name="Int. J. Syst. Evol. Microbiol.">
        <title>The Global Catalogue of Microorganisms (GCM) 10K type strain sequencing project: providing services to taxonomists for standard genome sequencing and annotation.</title>
        <authorList>
            <consortium name="The Broad Institute Genomics Platform"/>
            <consortium name="The Broad Institute Genome Sequencing Center for Infectious Disease"/>
            <person name="Wu L."/>
            <person name="Ma J."/>
        </authorList>
    </citation>
    <scope>NUCLEOTIDE SEQUENCE [LARGE SCALE GENOMIC DNA]</scope>
    <source>
        <strain evidence="3">CECT 7226</strain>
    </source>
</reference>
<organism evidence="2 3">
    <name type="scientific">Vibrio artabrorum</name>
    <dbReference type="NCBI Taxonomy" id="446374"/>
    <lineage>
        <taxon>Bacteria</taxon>
        <taxon>Pseudomonadati</taxon>
        <taxon>Pseudomonadota</taxon>
        <taxon>Gammaproteobacteria</taxon>
        <taxon>Vibrionales</taxon>
        <taxon>Vibrionaceae</taxon>
        <taxon>Vibrio</taxon>
    </lineage>
</organism>
<comment type="caution">
    <text evidence="2">The sequence shown here is derived from an EMBL/GenBank/DDBJ whole genome shotgun (WGS) entry which is preliminary data.</text>
</comment>
<dbReference type="InterPro" id="IPR050706">
    <property type="entry name" value="Cyclic-di-GMP_PDE-like"/>
</dbReference>
<dbReference type="InterPro" id="IPR001633">
    <property type="entry name" value="EAL_dom"/>
</dbReference>
<dbReference type="SMART" id="SM00052">
    <property type="entry name" value="EAL"/>
    <property type="match status" value="1"/>
</dbReference>
<sequence>MNKDHIVQFSPTESDINVAFVNDQFDVYFQPQASIKSGRTVRLEALVRWNHSNYGILSPFYFLDVVHQVGRSYDLFKIVLEKALSAVKKLHESGYSLSVSVNVEALVLTECGFIQAVINALSKFAFPPSNLILELTEIRAPKRNCDLLKVMSRLRMKGIQLSIDDFGTGNSSLTRLVEGPFTELKIDMNFVKQMLRSYKHMAAVRSSIELAHSLNIKVVAEGVEVYDQFRQLQMLGCDLIQGFYFSKPLSMLQTQRFVENAITLYDNNMEPESLFS</sequence>
<name>A0ABT8CJK6_9VIBR</name>
<evidence type="ECO:0000259" key="1">
    <source>
        <dbReference type="PROSITE" id="PS50883"/>
    </source>
</evidence>
<dbReference type="PROSITE" id="PS50883">
    <property type="entry name" value="EAL"/>
    <property type="match status" value="1"/>
</dbReference>
<protein>
    <submittedName>
        <fullName evidence="2">EAL domain-containing protein</fullName>
    </submittedName>
</protein>
<keyword evidence="3" id="KW-1185">Reference proteome</keyword>
<dbReference type="SUPFAM" id="SSF141868">
    <property type="entry name" value="EAL domain-like"/>
    <property type="match status" value="1"/>
</dbReference>
<dbReference type="EMBL" id="JAUFQY010000001">
    <property type="protein sequence ID" value="MDN3701628.1"/>
    <property type="molecule type" value="Genomic_DNA"/>
</dbReference>
<dbReference type="CDD" id="cd01948">
    <property type="entry name" value="EAL"/>
    <property type="match status" value="1"/>
</dbReference>
<feature type="domain" description="EAL" evidence="1">
    <location>
        <begin position="9"/>
        <end position="262"/>
    </location>
</feature>
<gene>
    <name evidence="2" type="ORF">QWY96_13330</name>
</gene>
<accession>A0ABT8CJK6</accession>
<proteinExistence type="predicted"/>
<dbReference type="Gene3D" id="3.20.20.450">
    <property type="entry name" value="EAL domain"/>
    <property type="match status" value="1"/>
</dbReference>
<evidence type="ECO:0000313" key="2">
    <source>
        <dbReference type="EMBL" id="MDN3701628.1"/>
    </source>
</evidence>
<dbReference type="Pfam" id="PF00563">
    <property type="entry name" value="EAL"/>
    <property type="match status" value="1"/>
</dbReference>
<dbReference type="InterPro" id="IPR035919">
    <property type="entry name" value="EAL_sf"/>
</dbReference>